<proteinExistence type="predicted"/>
<accession>A0A6L9LEA9</accession>
<evidence type="ECO:0000313" key="1">
    <source>
        <dbReference type="EMBL" id="NDU96858.1"/>
    </source>
</evidence>
<dbReference type="AlphaFoldDB" id="A0A6L9LEA9"/>
<sequence>MIKPLIAQFAFAGTSVNSDRACGYLFDLDLGYYRAAYQGGETEEVLNILMCTEYFEIKLRRYIAGFYKTQRSLMAEVRMFLAESPKGAPEIIRSIIQSTRTFFLEQEWYELMPRLEKAAKRIESLLTSAPL</sequence>
<reference evidence="1 2" key="1">
    <citation type="submission" date="2020-02" db="EMBL/GenBank/DDBJ databases">
        <title>Draft genome sequence of two Spirosoma agri KCTC 52727 and Spirosoma terrae KCTC 52035.</title>
        <authorList>
            <person name="Rojas J."/>
            <person name="Ambika Manirajan B."/>
            <person name="Suarez C."/>
            <person name="Ratering S."/>
            <person name="Schnell S."/>
        </authorList>
    </citation>
    <scope>NUCLEOTIDE SEQUENCE [LARGE SCALE GENOMIC DNA]</scope>
    <source>
        <strain evidence="1 2">KCTC 52035</strain>
    </source>
</reference>
<dbReference type="EMBL" id="JAAFZH010000008">
    <property type="protein sequence ID" value="NDU96858.1"/>
    <property type="molecule type" value="Genomic_DNA"/>
</dbReference>
<gene>
    <name evidence="1" type="ORF">GK108_18385</name>
</gene>
<dbReference type="RefSeq" id="WP_163951736.1">
    <property type="nucleotide sequence ID" value="NZ_JAAFZH010000008.1"/>
</dbReference>
<dbReference type="Proteomes" id="UP000474175">
    <property type="component" value="Unassembled WGS sequence"/>
</dbReference>
<evidence type="ECO:0000313" key="2">
    <source>
        <dbReference type="Proteomes" id="UP000474175"/>
    </source>
</evidence>
<comment type="caution">
    <text evidence="1">The sequence shown here is derived from an EMBL/GenBank/DDBJ whole genome shotgun (WGS) entry which is preliminary data.</text>
</comment>
<keyword evidence="2" id="KW-1185">Reference proteome</keyword>
<protein>
    <submittedName>
        <fullName evidence="1">Uncharacterized protein</fullName>
    </submittedName>
</protein>
<organism evidence="1 2">
    <name type="scientific">Spirosoma terrae</name>
    <dbReference type="NCBI Taxonomy" id="1968276"/>
    <lineage>
        <taxon>Bacteria</taxon>
        <taxon>Pseudomonadati</taxon>
        <taxon>Bacteroidota</taxon>
        <taxon>Cytophagia</taxon>
        <taxon>Cytophagales</taxon>
        <taxon>Cytophagaceae</taxon>
        <taxon>Spirosoma</taxon>
    </lineage>
</organism>
<name>A0A6L9LEA9_9BACT</name>